<comment type="caution">
    <text evidence="1">The sequence shown here is derived from an EMBL/GenBank/DDBJ whole genome shotgun (WGS) entry which is preliminary data.</text>
</comment>
<evidence type="ECO:0000313" key="1">
    <source>
        <dbReference type="EMBL" id="KAJ8709554.1"/>
    </source>
</evidence>
<gene>
    <name evidence="1" type="ORF">PYW08_009558</name>
</gene>
<organism evidence="1 2">
    <name type="scientific">Mythimna loreyi</name>
    <dbReference type="NCBI Taxonomy" id="667449"/>
    <lineage>
        <taxon>Eukaryota</taxon>
        <taxon>Metazoa</taxon>
        <taxon>Ecdysozoa</taxon>
        <taxon>Arthropoda</taxon>
        <taxon>Hexapoda</taxon>
        <taxon>Insecta</taxon>
        <taxon>Pterygota</taxon>
        <taxon>Neoptera</taxon>
        <taxon>Endopterygota</taxon>
        <taxon>Lepidoptera</taxon>
        <taxon>Glossata</taxon>
        <taxon>Ditrysia</taxon>
        <taxon>Noctuoidea</taxon>
        <taxon>Noctuidae</taxon>
        <taxon>Noctuinae</taxon>
        <taxon>Hadenini</taxon>
        <taxon>Mythimna</taxon>
    </lineage>
</organism>
<protein>
    <submittedName>
        <fullName evidence="1">Uncharacterized protein</fullName>
    </submittedName>
</protein>
<dbReference type="Proteomes" id="UP001231649">
    <property type="component" value="Chromosome 24"/>
</dbReference>
<reference evidence="1" key="1">
    <citation type="submission" date="2023-03" db="EMBL/GenBank/DDBJ databases">
        <title>Chromosome-level genomes of two armyworms, Mythimna separata and Mythimna loreyi, provide insights into the biosynthesis and reception of sex pheromones.</title>
        <authorList>
            <person name="Zhao H."/>
        </authorList>
    </citation>
    <scope>NUCLEOTIDE SEQUENCE</scope>
    <source>
        <strain evidence="1">BeijingLab</strain>
    </source>
</reference>
<name>A0ACC2Q6D4_9NEOP</name>
<accession>A0ACC2Q6D4</accession>
<proteinExistence type="predicted"/>
<evidence type="ECO:0000313" key="2">
    <source>
        <dbReference type="Proteomes" id="UP001231649"/>
    </source>
</evidence>
<keyword evidence="2" id="KW-1185">Reference proteome</keyword>
<sequence>MYLQLIISSILINFGSSADLQHISLKDDKESKELVAPNGRTNTEKKTPPYRPWNHQFWKPHKGTPYNLTYIDRAENLIRLPSMSKYEEKKIKKKTYKKSPKRTIQKIIKKNNRSKIKKVYVVKMTSSATVMPRNDLDNEQDDYPLRNAEMTTRPNQQKKIKKYSVKQAKLPRYPMPYRQMQTKKSYLKRPKREARDMFIFKDFDSMQFLKPKKDEDDDYNVVDAYVKNYW</sequence>
<dbReference type="EMBL" id="CM056800">
    <property type="protein sequence ID" value="KAJ8709554.1"/>
    <property type="molecule type" value="Genomic_DNA"/>
</dbReference>